<organism evidence="2">
    <name type="scientific">Phytophthora nicotianae</name>
    <name type="common">Potato buckeye rot agent</name>
    <name type="synonym">Phytophthora parasitica</name>
    <dbReference type="NCBI Taxonomy" id="4792"/>
    <lineage>
        <taxon>Eukaryota</taxon>
        <taxon>Sar</taxon>
        <taxon>Stramenopiles</taxon>
        <taxon>Oomycota</taxon>
        <taxon>Peronosporomycetes</taxon>
        <taxon>Peronosporales</taxon>
        <taxon>Peronosporaceae</taxon>
        <taxon>Phytophthora</taxon>
    </lineage>
</organism>
<evidence type="ECO:0000256" key="1">
    <source>
        <dbReference type="SAM" id="MobiDB-lite"/>
    </source>
</evidence>
<gene>
    <name evidence="2" type="ORF">L914_02023</name>
</gene>
<protein>
    <submittedName>
        <fullName evidence="2">Uncharacterized protein</fullName>
    </submittedName>
</protein>
<feature type="compositionally biased region" description="Basic residues" evidence="1">
    <location>
        <begin position="1"/>
        <end position="14"/>
    </location>
</feature>
<accession>W2P1V3</accession>
<dbReference type="Proteomes" id="UP000054532">
    <property type="component" value="Unassembled WGS sequence"/>
</dbReference>
<dbReference type="AlphaFoldDB" id="W2P1V3"/>
<reference evidence="2" key="1">
    <citation type="submission" date="2013-11" db="EMBL/GenBank/DDBJ databases">
        <title>The Genome Sequence of Phytophthora parasitica IAC_01/95.</title>
        <authorList>
            <consortium name="The Broad Institute Genomics Platform"/>
            <person name="Russ C."/>
            <person name="Tyler B."/>
            <person name="Panabieres F."/>
            <person name="Shan W."/>
            <person name="Tripathy S."/>
            <person name="Grunwald N."/>
            <person name="Machado M."/>
            <person name="Johnson C.S."/>
            <person name="Arredondo F."/>
            <person name="Hong C."/>
            <person name="Coffey M."/>
            <person name="Young S.K."/>
            <person name="Zeng Q."/>
            <person name="Gargeya S."/>
            <person name="Fitzgerald M."/>
            <person name="Abouelleil A."/>
            <person name="Alvarado L."/>
            <person name="Chapman S.B."/>
            <person name="Gainer-Dewar J."/>
            <person name="Goldberg J."/>
            <person name="Griggs A."/>
            <person name="Gujja S."/>
            <person name="Hansen M."/>
            <person name="Howarth C."/>
            <person name="Imamovic A."/>
            <person name="Ireland A."/>
            <person name="Larimer J."/>
            <person name="McCowan C."/>
            <person name="Murphy C."/>
            <person name="Pearson M."/>
            <person name="Poon T.W."/>
            <person name="Priest M."/>
            <person name="Roberts A."/>
            <person name="Saif S."/>
            <person name="Shea T."/>
            <person name="Sykes S."/>
            <person name="Wortman J."/>
            <person name="Nusbaum C."/>
            <person name="Birren B."/>
        </authorList>
    </citation>
    <scope>NUCLEOTIDE SEQUENCE [LARGE SCALE GENOMIC DNA]</scope>
    <source>
        <strain evidence="2">IAC_01/95</strain>
    </source>
</reference>
<sequence length="83" mass="8958">MAKASCRRPGKKPKATPNSGNTDHESESDSAAVSAPPRSHDDEVGKEDEEGEAEGVVQLRKLHEYGLKEGAKRLLIHAKVVPE</sequence>
<proteinExistence type="predicted"/>
<dbReference type="EMBL" id="KI690942">
    <property type="protein sequence ID" value="ETM54685.1"/>
    <property type="molecule type" value="Genomic_DNA"/>
</dbReference>
<feature type="region of interest" description="Disordered" evidence="1">
    <location>
        <begin position="1"/>
        <end position="57"/>
    </location>
</feature>
<feature type="compositionally biased region" description="Acidic residues" evidence="1">
    <location>
        <begin position="44"/>
        <end position="53"/>
    </location>
</feature>
<evidence type="ECO:0000313" key="2">
    <source>
        <dbReference type="EMBL" id="ETM54685.1"/>
    </source>
</evidence>
<name>W2P1V3_PHYNI</name>